<dbReference type="InterPro" id="IPR029066">
    <property type="entry name" value="PLP-binding_barrel"/>
</dbReference>
<name>A0ABY8C9T9_9FIRM</name>
<gene>
    <name evidence="5" type="ORF">PYS61_01405</name>
</gene>
<feature type="domain" description="Alanine racemase C-terminal" evidence="4">
    <location>
        <begin position="298"/>
        <end position="433"/>
    </location>
</feature>
<evidence type="ECO:0000313" key="5">
    <source>
        <dbReference type="EMBL" id="WEG35850.1"/>
    </source>
</evidence>
<dbReference type="InterPro" id="IPR011079">
    <property type="entry name" value="Ala_racemase_C"/>
</dbReference>
<evidence type="ECO:0000256" key="3">
    <source>
        <dbReference type="ARBA" id="ARBA00023235"/>
    </source>
</evidence>
<accession>A0ABY8C9T9</accession>
<dbReference type="CDD" id="cd00430">
    <property type="entry name" value="PLPDE_III_AR"/>
    <property type="match status" value="1"/>
</dbReference>
<evidence type="ECO:0000256" key="2">
    <source>
        <dbReference type="ARBA" id="ARBA00022898"/>
    </source>
</evidence>
<dbReference type="PRINTS" id="PR00992">
    <property type="entry name" value="ALARACEMASE"/>
</dbReference>
<dbReference type="RefSeq" id="WP_315568515.1">
    <property type="nucleotide sequence ID" value="NZ_CP118866.1"/>
</dbReference>
<reference evidence="5 6" key="1">
    <citation type="submission" date="2023-02" db="EMBL/GenBank/DDBJ databases">
        <title>Novel Oscillospiraceae bacterial genomes.</title>
        <authorList>
            <person name="Srinivasan S."/>
            <person name="Austin M.N."/>
            <person name="Fiedler T.L."/>
            <person name="Strenk S.M."/>
            <person name="Agnew K.J."/>
            <person name="Nagana Gowda G.A."/>
            <person name="Raftery D."/>
            <person name="Beamer M.A."/>
            <person name="Achilles S.L."/>
            <person name="Wiesenfeld H.C."/>
            <person name="Fredricks D.N."/>
            <person name="Hillier S.L."/>
        </authorList>
    </citation>
    <scope>NUCLEOTIDE SEQUENCE [LARGE SCALE GENOMIC DNA]</scope>
    <source>
        <strain evidence="5 6">CHIC02 1186E3-8</strain>
    </source>
</reference>
<dbReference type="Pfam" id="PF00842">
    <property type="entry name" value="Ala_racemase_C"/>
    <property type="match status" value="1"/>
</dbReference>
<dbReference type="PROSITE" id="PS00395">
    <property type="entry name" value="ALANINE_RACEMASE"/>
    <property type="match status" value="1"/>
</dbReference>
<dbReference type="SUPFAM" id="SSF50621">
    <property type="entry name" value="Alanine racemase C-terminal domain-like"/>
    <property type="match status" value="1"/>
</dbReference>
<evidence type="ECO:0000259" key="4">
    <source>
        <dbReference type="SMART" id="SM01005"/>
    </source>
</evidence>
<protein>
    <submittedName>
        <fullName evidence="5">Alanine racemase</fullName>
    </submittedName>
</protein>
<dbReference type="InterPro" id="IPR009006">
    <property type="entry name" value="Ala_racemase/Decarboxylase_C"/>
</dbReference>
<dbReference type="PANTHER" id="PTHR30511">
    <property type="entry name" value="ALANINE RACEMASE"/>
    <property type="match status" value="1"/>
</dbReference>
<evidence type="ECO:0000256" key="1">
    <source>
        <dbReference type="ARBA" id="ARBA00001933"/>
    </source>
</evidence>
<dbReference type="SMART" id="SM01005">
    <property type="entry name" value="Ala_racemase_C"/>
    <property type="match status" value="1"/>
</dbReference>
<dbReference type="Gene3D" id="2.40.37.10">
    <property type="entry name" value="Lyase, Ornithine Decarboxylase, Chain A, domain 1"/>
    <property type="match status" value="1"/>
</dbReference>
<keyword evidence="3" id="KW-0413">Isomerase</keyword>
<evidence type="ECO:0000313" key="6">
    <source>
        <dbReference type="Proteomes" id="UP001220478"/>
    </source>
</evidence>
<dbReference type="Pfam" id="PF01168">
    <property type="entry name" value="Ala_racemase_N"/>
    <property type="match status" value="2"/>
</dbReference>
<sequence length="443" mass="47973">MAKLTPEIYKNLDRNFLVVDLAQAEKNAAALKQLAGKSKLAAVVKADAYGHGLLPCARAFLAGGADYLAVATGSAALTLRKGGITAPILLFSEAEQLHYPELVAAGINISLYSAAAGRKLQAAAQLTGRQGLFHLAIDTGMSRIGFDSRLLLSALPQTLTSEQQDACPNFKLLQKQGFLLASLTPAEAENAAASWTTILEVLQAPELRCNGMFSHLAFADCVGEEAALRTERQRLLFSAFKEVLAAMGYKIPLCHLAQSAGALRYPACRFDMIRPGSLLYGLPPANCLTPTLSLVQPIASWYAKFARIFRLPPHTPVSYGGLWQSEREVLIGVLAVGYADGYRRNLSSKAYVILPQGEKAPIRGRICMDYCMVELPETYAVYLQRDLSELQPAELLGDGSRGEMTAWEMAAMADSFDLEVTCSITARVPRIYLRNGQQIQAGP</sequence>
<keyword evidence="6" id="KW-1185">Reference proteome</keyword>
<organism evidence="5 6">
    <name type="scientific">Amygdalobacter indicium</name>
    <dbReference type="NCBI Taxonomy" id="3029272"/>
    <lineage>
        <taxon>Bacteria</taxon>
        <taxon>Bacillati</taxon>
        <taxon>Bacillota</taxon>
        <taxon>Clostridia</taxon>
        <taxon>Eubacteriales</taxon>
        <taxon>Oscillospiraceae</taxon>
        <taxon>Amygdalobacter</taxon>
    </lineage>
</organism>
<comment type="cofactor">
    <cofactor evidence="1">
        <name>pyridoxal 5'-phosphate</name>
        <dbReference type="ChEBI" id="CHEBI:597326"/>
    </cofactor>
</comment>
<dbReference type="EMBL" id="CP118868">
    <property type="protein sequence ID" value="WEG35850.1"/>
    <property type="molecule type" value="Genomic_DNA"/>
</dbReference>
<keyword evidence="2" id="KW-0663">Pyridoxal phosphate</keyword>
<dbReference type="PANTHER" id="PTHR30511:SF0">
    <property type="entry name" value="ALANINE RACEMASE, CATABOLIC-RELATED"/>
    <property type="match status" value="1"/>
</dbReference>
<dbReference type="SUPFAM" id="SSF51419">
    <property type="entry name" value="PLP-binding barrel"/>
    <property type="match status" value="2"/>
</dbReference>
<dbReference type="InterPro" id="IPR001608">
    <property type="entry name" value="Ala_racemase_N"/>
</dbReference>
<dbReference type="Gene3D" id="3.20.20.10">
    <property type="entry name" value="Alanine racemase"/>
    <property type="match status" value="2"/>
</dbReference>
<dbReference type="Proteomes" id="UP001220478">
    <property type="component" value="Chromosome"/>
</dbReference>
<dbReference type="InterPro" id="IPR000821">
    <property type="entry name" value="Ala_racemase"/>
</dbReference>
<proteinExistence type="predicted"/>
<dbReference type="InterPro" id="IPR020622">
    <property type="entry name" value="Ala_racemase_pyridoxalP-BS"/>
</dbReference>